<dbReference type="GO" id="GO:0061024">
    <property type="term" value="P:membrane organization"/>
    <property type="evidence" value="ECO:0007669"/>
    <property type="project" value="InterPro"/>
</dbReference>
<dbReference type="EMBL" id="AMCI01002603">
    <property type="protein sequence ID" value="EJX02292.1"/>
    <property type="molecule type" value="Genomic_DNA"/>
</dbReference>
<dbReference type="InterPro" id="IPR007543">
    <property type="entry name" value="LptD_C"/>
</dbReference>
<dbReference type="PANTHER" id="PTHR30189:SF1">
    <property type="entry name" value="LPS-ASSEMBLY PROTEIN LPTD"/>
    <property type="match status" value="1"/>
</dbReference>
<dbReference type="AlphaFoldDB" id="J9G4Y8"/>
<dbReference type="GO" id="GO:1990351">
    <property type="term" value="C:transporter complex"/>
    <property type="evidence" value="ECO:0007669"/>
    <property type="project" value="TreeGrafter"/>
</dbReference>
<dbReference type="Gene3D" id="2.60.450.10">
    <property type="entry name" value="Lipopolysaccharide (LPS) transport protein A like domain"/>
    <property type="match status" value="1"/>
</dbReference>
<dbReference type="PANTHER" id="PTHR30189">
    <property type="entry name" value="LPS-ASSEMBLY PROTEIN"/>
    <property type="match status" value="1"/>
</dbReference>
<dbReference type="Pfam" id="PF04453">
    <property type="entry name" value="LptD"/>
    <property type="match status" value="1"/>
</dbReference>
<feature type="domain" description="LptD C-terminal" evidence="1">
    <location>
        <begin position="237"/>
        <end position="379"/>
    </location>
</feature>
<proteinExistence type="predicted"/>
<accession>J9G4Y8</accession>
<protein>
    <submittedName>
        <fullName evidence="2">Organic solvent tolerance protein OstA</fullName>
    </submittedName>
</protein>
<evidence type="ECO:0000259" key="1">
    <source>
        <dbReference type="Pfam" id="PF04453"/>
    </source>
</evidence>
<dbReference type="GO" id="GO:0009279">
    <property type="term" value="C:cell outer membrane"/>
    <property type="evidence" value="ECO:0007669"/>
    <property type="project" value="TreeGrafter"/>
</dbReference>
<name>J9G4Y8_9ZZZZ</name>
<sequence length="381" mass="43583">EEQLHLYGQAEIRRAGTVLKGDRITYTQATDEVQAEGNAKISRLGATFSGPSMRFKITPRTGAMNDAEYEYAPRNLRGCAKNIRFMSGDTTTFDEAKITTCKRDDEAWFITMNKLEIDEYDQTASGTGAVLNFMGLPIIGTPWFAFPISQERRSGFLVPTYGMSSTRGLDLTIPYYFNIAPNYDLTLTPRVMSKRGVMLDTQARFLYNDFSTVVDYSYLPDDRITKENRSSVHVDSQYRKDRLSARVNYNRVSDDDFITDFSGNIRESSETVLPQDYSVRYDETYWNTAINVQKNQTLDVNGIHSTKPYERVPQIVFNGYNGNWNGFELNTTLDATRFESPYMVNGDRFVFEQSAAYPFRGAGWFVVPKATFLGTWYQLRD</sequence>
<evidence type="ECO:0000313" key="2">
    <source>
        <dbReference type="EMBL" id="EJX02292.1"/>
    </source>
</evidence>
<gene>
    <name evidence="2" type="ORF">EVA_09602</name>
</gene>
<comment type="caution">
    <text evidence="2">The sequence shown here is derived from an EMBL/GenBank/DDBJ whole genome shotgun (WGS) entry which is preliminary data.</text>
</comment>
<reference evidence="2" key="1">
    <citation type="journal article" date="2012" name="PLoS ONE">
        <title>Gene sets for utilization of primary and secondary nutrition supplies in the distal gut of endangered iberian lynx.</title>
        <authorList>
            <person name="Alcaide M."/>
            <person name="Messina E."/>
            <person name="Richter M."/>
            <person name="Bargiela R."/>
            <person name="Peplies J."/>
            <person name="Huws S.A."/>
            <person name="Newbold C.J."/>
            <person name="Golyshin P.N."/>
            <person name="Simon M.A."/>
            <person name="Lopez G."/>
            <person name="Yakimov M.M."/>
            <person name="Ferrer M."/>
        </authorList>
    </citation>
    <scope>NUCLEOTIDE SEQUENCE</scope>
</reference>
<feature type="non-terminal residue" evidence="2">
    <location>
        <position position="381"/>
    </location>
</feature>
<organism evidence="2">
    <name type="scientific">gut metagenome</name>
    <dbReference type="NCBI Taxonomy" id="749906"/>
    <lineage>
        <taxon>unclassified sequences</taxon>
        <taxon>metagenomes</taxon>
        <taxon>organismal metagenomes</taxon>
    </lineage>
</organism>
<dbReference type="InterPro" id="IPR050218">
    <property type="entry name" value="LptD"/>
</dbReference>
<feature type="non-terminal residue" evidence="2">
    <location>
        <position position="1"/>
    </location>
</feature>